<feature type="repeat" description="Solcar" evidence="10">
    <location>
        <begin position="106"/>
        <end position="199"/>
    </location>
</feature>
<proteinExistence type="inferred from homology"/>
<evidence type="ECO:0000256" key="6">
    <source>
        <dbReference type="ARBA" id="ARBA00022792"/>
    </source>
</evidence>
<keyword evidence="6" id="KW-0999">Mitochondrion inner membrane</keyword>
<keyword evidence="5" id="KW-0677">Repeat</keyword>
<comment type="similarity">
    <text evidence="2 11">Belongs to the mitochondrial carrier (TC 2.A.29) family.</text>
</comment>
<accession>A0AAD9V0C2</accession>
<dbReference type="Gene3D" id="1.50.40.10">
    <property type="entry name" value="Mitochondrial carrier domain"/>
    <property type="match status" value="1"/>
</dbReference>
<dbReference type="InterPro" id="IPR051508">
    <property type="entry name" value="Mito_Carrier_Antiporter"/>
</dbReference>
<dbReference type="PROSITE" id="PS50920">
    <property type="entry name" value="SOLCAR"/>
    <property type="match status" value="3"/>
</dbReference>
<evidence type="ECO:0000256" key="2">
    <source>
        <dbReference type="ARBA" id="ARBA00006375"/>
    </source>
</evidence>
<reference evidence="12" key="2">
    <citation type="journal article" date="2023" name="Science">
        <title>Genomic signatures of disease resistance in endangered staghorn corals.</title>
        <authorList>
            <person name="Vollmer S.V."/>
            <person name="Selwyn J.D."/>
            <person name="Despard B.A."/>
            <person name="Roesel C.L."/>
        </authorList>
    </citation>
    <scope>NUCLEOTIDE SEQUENCE</scope>
    <source>
        <strain evidence="12">K2</strain>
    </source>
</reference>
<dbReference type="EMBL" id="JARQWQ010000055">
    <property type="protein sequence ID" value="KAK2556457.1"/>
    <property type="molecule type" value="Genomic_DNA"/>
</dbReference>
<keyword evidence="4 10" id="KW-0812">Transmembrane</keyword>
<dbReference type="PANTHER" id="PTHR45928:SF1">
    <property type="entry name" value="RE38146P"/>
    <property type="match status" value="1"/>
</dbReference>
<feature type="repeat" description="Solcar" evidence="10">
    <location>
        <begin position="3"/>
        <end position="96"/>
    </location>
</feature>
<evidence type="ECO:0000256" key="1">
    <source>
        <dbReference type="ARBA" id="ARBA00004448"/>
    </source>
</evidence>
<gene>
    <name evidence="12" type="ORF">P5673_021345</name>
</gene>
<dbReference type="Pfam" id="PF00153">
    <property type="entry name" value="Mito_carr"/>
    <property type="match status" value="3"/>
</dbReference>
<evidence type="ECO:0000313" key="13">
    <source>
        <dbReference type="Proteomes" id="UP001249851"/>
    </source>
</evidence>
<keyword evidence="3 11" id="KW-0813">Transport</keyword>
<comment type="caution">
    <text evidence="12">The sequence shown here is derived from an EMBL/GenBank/DDBJ whole genome shotgun (WGS) entry which is preliminary data.</text>
</comment>
<keyword evidence="9 10" id="KW-0472">Membrane</keyword>
<dbReference type="InterPro" id="IPR018108">
    <property type="entry name" value="MCP_transmembrane"/>
</dbReference>
<comment type="subcellular location">
    <subcellularLocation>
        <location evidence="1">Mitochondrion inner membrane</location>
        <topology evidence="1">Multi-pass membrane protein</topology>
    </subcellularLocation>
</comment>
<evidence type="ECO:0000256" key="7">
    <source>
        <dbReference type="ARBA" id="ARBA00022989"/>
    </source>
</evidence>
<evidence type="ECO:0000256" key="10">
    <source>
        <dbReference type="PROSITE-ProRule" id="PRU00282"/>
    </source>
</evidence>
<evidence type="ECO:0000256" key="11">
    <source>
        <dbReference type="RuleBase" id="RU000488"/>
    </source>
</evidence>
<keyword evidence="13" id="KW-1185">Reference proteome</keyword>
<dbReference type="SUPFAM" id="SSF103506">
    <property type="entry name" value="Mitochondrial carrier"/>
    <property type="match status" value="1"/>
</dbReference>
<dbReference type="FunFam" id="1.50.40.10:FF:000039">
    <property type="entry name" value="Solute carrier family 25 member 35"/>
    <property type="match status" value="1"/>
</dbReference>
<sequence length="304" mass="33357">MMLSQLKEFGLGGLAACCACVFTNPLEVVKTRMQLQGELQARGTYARHYKNAFHGFYTIARYDGLRGIQSGLAPALLYQAVMNGSRLGSYQVFTNLKLTANKEGKIEFWRCLVAGAISGAVGSFLGSPAYMVKTHLQSQATETIAVGFQHKHNGLISAFYGIFKEFGIKGLWRGVSGAVARVMVGSSVQLSTFSTTKEKIAELNYFRPGSWLIPASASMISSIAVVTFMTPFDVVSTRLYNQGTTASGKGLLYNGFLDCFIKISKREGVTGFFKGFGPHYFRIGPHTILSLLFWDRIKTFFASM</sequence>
<reference evidence="12" key="1">
    <citation type="journal article" date="2023" name="G3 (Bethesda)">
        <title>Whole genome assembly and annotation of the endangered Caribbean coral Acropora cervicornis.</title>
        <authorList>
            <person name="Selwyn J.D."/>
            <person name="Vollmer S.V."/>
        </authorList>
    </citation>
    <scope>NUCLEOTIDE SEQUENCE</scope>
    <source>
        <strain evidence="12">K2</strain>
    </source>
</reference>
<evidence type="ECO:0000256" key="9">
    <source>
        <dbReference type="ARBA" id="ARBA00023136"/>
    </source>
</evidence>
<dbReference type="PANTHER" id="PTHR45928">
    <property type="entry name" value="RE38146P"/>
    <property type="match status" value="1"/>
</dbReference>
<dbReference type="AlphaFoldDB" id="A0AAD9V0C2"/>
<evidence type="ECO:0000256" key="5">
    <source>
        <dbReference type="ARBA" id="ARBA00022737"/>
    </source>
</evidence>
<evidence type="ECO:0000313" key="12">
    <source>
        <dbReference type="EMBL" id="KAK2556457.1"/>
    </source>
</evidence>
<keyword evidence="8" id="KW-0496">Mitochondrion</keyword>
<dbReference type="GO" id="GO:0005743">
    <property type="term" value="C:mitochondrial inner membrane"/>
    <property type="evidence" value="ECO:0007669"/>
    <property type="project" value="UniProtKB-SubCell"/>
</dbReference>
<dbReference type="InterPro" id="IPR023395">
    <property type="entry name" value="MCP_dom_sf"/>
</dbReference>
<protein>
    <submittedName>
        <fullName evidence="12">Solute carrier family 25 member 35</fullName>
    </submittedName>
</protein>
<evidence type="ECO:0000256" key="4">
    <source>
        <dbReference type="ARBA" id="ARBA00022692"/>
    </source>
</evidence>
<feature type="repeat" description="Solcar" evidence="10">
    <location>
        <begin position="209"/>
        <end position="300"/>
    </location>
</feature>
<dbReference type="Proteomes" id="UP001249851">
    <property type="component" value="Unassembled WGS sequence"/>
</dbReference>
<evidence type="ECO:0000256" key="3">
    <source>
        <dbReference type="ARBA" id="ARBA00022448"/>
    </source>
</evidence>
<organism evidence="12 13">
    <name type="scientific">Acropora cervicornis</name>
    <name type="common">Staghorn coral</name>
    <dbReference type="NCBI Taxonomy" id="6130"/>
    <lineage>
        <taxon>Eukaryota</taxon>
        <taxon>Metazoa</taxon>
        <taxon>Cnidaria</taxon>
        <taxon>Anthozoa</taxon>
        <taxon>Hexacorallia</taxon>
        <taxon>Scleractinia</taxon>
        <taxon>Astrocoeniina</taxon>
        <taxon>Acroporidae</taxon>
        <taxon>Acropora</taxon>
    </lineage>
</organism>
<name>A0AAD9V0C2_ACRCE</name>
<evidence type="ECO:0000256" key="8">
    <source>
        <dbReference type="ARBA" id="ARBA00023128"/>
    </source>
</evidence>
<keyword evidence="7" id="KW-1133">Transmembrane helix</keyword>